<keyword evidence="4" id="KW-0418">Kinase</keyword>
<dbReference type="InterPro" id="IPR014721">
    <property type="entry name" value="Ribsml_uS5_D2-typ_fold_subgr"/>
</dbReference>
<dbReference type="SUPFAM" id="SSF54211">
    <property type="entry name" value="Ribosomal protein S5 domain 2-like"/>
    <property type="match status" value="1"/>
</dbReference>
<dbReference type="STRING" id="1544413.Clow_01035"/>
<evidence type="ECO:0000313" key="5">
    <source>
        <dbReference type="Proteomes" id="UP000050488"/>
    </source>
</evidence>
<name>A0A0Q1E2L5_9CORY</name>
<dbReference type="Proteomes" id="UP000050488">
    <property type="component" value="Unassembled WGS sequence"/>
</dbReference>
<proteinExistence type="predicted"/>
<reference evidence="4 5" key="1">
    <citation type="submission" date="2015-10" db="EMBL/GenBank/DDBJ databases">
        <title>Corynebacteirum lowii and Corynebacterium oculi species nova, derived from human clinical disease and and emended description of Corynebacterium mastiditis.</title>
        <authorList>
            <person name="Bernard K."/>
            <person name="Pacheco A.L."/>
            <person name="Mcdougall C."/>
            <person name="Burtx T."/>
            <person name="Weibe D."/>
            <person name="Tyler S."/>
            <person name="Olson A.B."/>
            <person name="Cnockaert M."/>
            <person name="Eguchi H."/>
            <person name="Kuwahara T."/>
            <person name="Nakayama-Imaohji H."/>
            <person name="Boudewijins M."/>
            <person name="Van Hoecke F."/>
            <person name="Bernier A.-M."/>
            <person name="Vandamme P."/>
        </authorList>
    </citation>
    <scope>NUCLEOTIDE SEQUENCE [LARGE SCALE GENOMIC DNA]</scope>
    <source>
        <strain evidence="4 5">NML 130206</strain>
    </source>
</reference>
<dbReference type="InterPro" id="IPR019539">
    <property type="entry name" value="GalKase_N"/>
</dbReference>
<keyword evidence="5" id="KW-1185">Reference proteome</keyword>
<dbReference type="PATRIC" id="fig|1544413.3.peg.1043"/>
<evidence type="ECO:0000256" key="1">
    <source>
        <dbReference type="ARBA" id="ARBA00022741"/>
    </source>
</evidence>
<dbReference type="Gene3D" id="3.30.70.890">
    <property type="entry name" value="GHMP kinase, C-terminal domain"/>
    <property type="match status" value="1"/>
</dbReference>
<dbReference type="PRINTS" id="PR00959">
    <property type="entry name" value="MEVGALKINASE"/>
</dbReference>
<dbReference type="InterPro" id="IPR036554">
    <property type="entry name" value="GHMP_kinase_C_sf"/>
</dbReference>
<dbReference type="Gene3D" id="3.30.230.10">
    <property type="match status" value="1"/>
</dbReference>
<sequence length="425" mass="45250">MPQPTASSVADRARAMHQAFFGVLPSHIAQAPGTWCVLGEQTDDFGGIVVLSRLDIATAVVLSPRDPGDTHQGTPGTPDTPAIHLRGSFPGIELPELSSDIHGARSAQSFKDPQESESSTPQYLIRRAALLISTLIQRQMLSRDTPGFNITVCSDIPLESGLGALHSFDAALGLALYPEAHSLDDPPARARLAAVCSHVASAFPDSSPLRARHTAALRSTSGSICVVDYADGSVTTTPALLEADTVAFAVGNTDLPRTHSDEPTVTMRANLINQASHAFGAEHLRSLPHATPRVLDWLKAVHDVHGPQGYPTVEEAATWLAFWEEETQRSRTLVSLLRGRRRSEVASLLQESATALSTTYSPHTDELVALCRSHGAYSARPACVTSSGWVTALVPAAKATAFQEALEEAEYSVIALLPGEVAQAQ</sequence>
<keyword evidence="2" id="KW-0067">ATP-binding</keyword>
<evidence type="ECO:0000259" key="3">
    <source>
        <dbReference type="Pfam" id="PF10509"/>
    </source>
</evidence>
<evidence type="ECO:0000313" key="4">
    <source>
        <dbReference type="EMBL" id="KQB86827.1"/>
    </source>
</evidence>
<comment type="caution">
    <text evidence="4">The sequence shown here is derived from an EMBL/GenBank/DDBJ whole genome shotgun (WGS) entry which is preliminary data.</text>
</comment>
<evidence type="ECO:0000256" key="2">
    <source>
        <dbReference type="ARBA" id="ARBA00022840"/>
    </source>
</evidence>
<keyword evidence="1" id="KW-0547">Nucleotide-binding</keyword>
<dbReference type="GO" id="GO:0004335">
    <property type="term" value="F:galactokinase activity"/>
    <property type="evidence" value="ECO:0007669"/>
    <property type="project" value="UniProtKB-EC"/>
</dbReference>
<dbReference type="GO" id="GO:0005524">
    <property type="term" value="F:ATP binding"/>
    <property type="evidence" value="ECO:0007669"/>
    <property type="project" value="UniProtKB-KW"/>
</dbReference>
<dbReference type="SUPFAM" id="SSF55060">
    <property type="entry name" value="GHMP Kinase, C-terminal domain"/>
    <property type="match status" value="1"/>
</dbReference>
<dbReference type="AlphaFoldDB" id="A0A0Q1E2L5"/>
<dbReference type="InterPro" id="IPR020568">
    <property type="entry name" value="Ribosomal_Su5_D2-typ_SF"/>
</dbReference>
<accession>A0A0Q1E2L5</accession>
<feature type="domain" description="Galactokinase N-terminal" evidence="3">
    <location>
        <begin position="17"/>
        <end position="64"/>
    </location>
</feature>
<dbReference type="EC" id="2.7.1.6" evidence="4"/>
<protein>
    <submittedName>
        <fullName evidence="4">Galactokinase</fullName>
        <ecNumber evidence="4">2.7.1.6</ecNumber>
    </submittedName>
</protein>
<dbReference type="EMBL" id="LKEV01000002">
    <property type="protein sequence ID" value="KQB86827.1"/>
    <property type="molecule type" value="Genomic_DNA"/>
</dbReference>
<organism evidence="4 5">
    <name type="scientific">Corynebacterium lowii</name>
    <dbReference type="NCBI Taxonomy" id="1544413"/>
    <lineage>
        <taxon>Bacteria</taxon>
        <taxon>Bacillati</taxon>
        <taxon>Actinomycetota</taxon>
        <taxon>Actinomycetes</taxon>
        <taxon>Mycobacteriales</taxon>
        <taxon>Corynebacteriaceae</taxon>
        <taxon>Corynebacterium</taxon>
    </lineage>
</organism>
<gene>
    <name evidence="4" type="primary">galK_1</name>
    <name evidence="4" type="ORF">Clow_01035</name>
</gene>
<keyword evidence="4" id="KW-0808">Transferase</keyword>
<dbReference type="RefSeq" id="WP_055177184.1">
    <property type="nucleotide sequence ID" value="NZ_JAUSQY010000001.1"/>
</dbReference>
<dbReference type="OrthoDB" id="4427597at2"/>
<dbReference type="Pfam" id="PF10509">
    <property type="entry name" value="GalKase_gal_bdg"/>
    <property type="match status" value="1"/>
</dbReference>